<feature type="compositionally biased region" description="Polar residues" evidence="1">
    <location>
        <begin position="21"/>
        <end position="30"/>
    </location>
</feature>
<sequence>MPPKSKQNSVKSNSKNKPTSASSQNINDNSKPPMENATAANQPPLVAEKSSAPPVSNVLAPASKDEQIGAENVNKNPYIDVVQKRLRSLIKRRVKYLQCEEMLKNGNQALNQDQIQALERKNEVEFAIQEFESIIKNLNAVENDELKSLKMQKKVQETERDEAVAKAVKETEEFYASSIISLLQFFRLVHYQNVSIVQMSEIENEAVTHFRDLLNHLAGDALIEEKRESTVREVLAHVKKLHQGDDEVVHRPVSNNEVEEESGGGISYSNIHSLAISPPIAENLDETLSTVETVQDTTAEEIVTVQQNNVQADHAYSEDIEIVETRTMPPGGFKFMVTPDNLTGDRVPSINDNNTTQFNKNPSENFDENQPPFLQITEHPLVFQHPPRPTIVEQQQILPPPQQVLPLPNNDQLQHENFTVNNLQNIASIPTQAEETLSQVQESSTTTQQIALQHQQISSVNINNDNILKQTTTTISQKSHEQPNSPNQPPKSVSANNSTDNTIHPTSNYSPKLPEPHIVNHTSQHHIPEVNHSSHNSNSPNSVHIVAEQNQHNQNVGEKRRDPRPIAAAPSSSHPNPHPKDGNNSRSEERRNSNPIQRRNSNKRYSNQQRQNDRRQNNYQAQNGQENFGRNGSPSRIQQTDSQNPAPSLPQAPQNPANQPAAQSNNPNNPNNPPVNPLAKDNIEIHIEAIITEGALSEAKAEITIKVFGVMETSAKATTVEIIKMVDIAADVEEVSTETALDIKASEMATMPLTTTPSNTRHKLE</sequence>
<feature type="compositionally biased region" description="Low complexity" evidence="1">
    <location>
        <begin position="1"/>
        <end position="20"/>
    </location>
</feature>
<evidence type="ECO:0000313" key="2">
    <source>
        <dbReference type="EMBL" id="CAG8510751.1"/>
    </source>
</evidence>
<dbReference type="AlphaFoldDB" id="A0A9N8ZWC0"/>
<feature type="region of interest" description="Disordered" evidence="1">
    <location>
        <begin position="1"/>
        <end position="58"/>
    </location>
</feature>
<proteinExistence type="predicted"/>
<gene>
    <name evidence="2" type="ORF">AGERDE_LOCUS4729</name>
</gene>
<dbReference type="EMBL" id="CAJVPL010000570">
    <property type="protein sequence ID" value="CAG8510751.1"/>
    <property type="molecule type" value="Genomic_DNA"/>
</dbReference>
<feature type="compositionally biased region" description="Polar residues" evidence="1">
    <location>
        <begin position="474"/>
        <end position="510"/>
    </location>
</feature>
<accession>A0A9N8ZWC0</accession>
<feature type="compositionally biased region" description="Low complexity" evidence="1">
    <location>
        <begin position="565"/>
        <end position="575"/>
    </location>
</feature>
<feature type="compositionally biased region" description="Polar residues" evidence="1">
    <location>
        <begin position="595"/>
        <end position="606"/>
    </location>
</feature>
<evidence type="ECO:0000256" key="1">
    <source>
        <dbReference type="SAM" id="MobiDB-lite"/>
    </source>
</evidence>
<feature type="compositionally biased region" description="Low complexity" evidence="1">
    <location>
        <begin position="643"/>
        <end position="669"/>
    </location>
</feature>
<reference evidence="2" key="1">
    <citation type="submission" date="2021-06" db="EMBL/GenBank/DDBJ databases">
        <authorList>
            <person name="Kallberg Y."/>
            <person name="Tangrot J."/>
            <person name="Rosling A."/>
        </authorList>
    </citation>
    <scope>NUCLEOTIDE SEQUENCE</scope>
    <source>
        <strain evidence="2">MT106</strain>
    </source>
</reference>
<protein>
    <submittedName>
        <fullName evidence="2">3960_t:CDS:1</fullName>
    </submittedName>
</protein>
<comment type="caution">
    <text evidence="2">The sequence shown here is derived from an EMBL/GenBank/DDBJ whole genome shotgun (WGS) entry which is preliminary data.</text>
</comment>
<dbReference type="OrthoDB" id="2409325at2759"/>
<feature type="compositionally biased region" description="Polar residues" evidence="1">
    <location>
        <begin position="624"/>
        <end position="642"/>
    </location>
</feature>
<name>A0A9N8ZWC0_9GLOM</name>
<organism evidence="2 3">
    <name type="scientific">Ambispora gerdemannii</name>
    <dbReference type="NCBI Taxonomy" id="144530"/>
    <lineage>
        <taxon>Eukaryota</taxon>
        <taxon>Fungi</taxon>
        <taxon>Fungi incertae sedis</taxon>
        <taxon>Mucoromycota</taxon>
        <taxon>Glomeromycotina</taxon>
        <taxon>Glomeromycetes</taxon>
        <taxon>Archaeosporales</taxon>
        <taxon>Ambisporaceae</taxon>
        <taxon>Ambispora</taxon>
    </lineage>
</organism>
<feature type="region of interest" description="Disordered" evidence="1">
    <location>
        <begin position="474"/>
        <end position="519"/>
    </location>
</feature>
<feature type="compositionally biased region" description="Basic and acidic residues" evidence="1">
    <location>
        <begin position="578"/>
        <end position="592"/>
    </location>
</feature>
<feature type="region of interest" description="Disordered" evidence="1">
    <location>
        <begin position="551"/>
        <end position="679"/>
    </location>
</feature>
<dbReference type="Proteomes" id="UP000789831">
    <property type="component" value="Unassembled WGS sequence"/>
</dbReference>
<keyword evidence="3" id="KW-1185">Reference proteome</keyword>
<evidence type="ECO:0000313" key="3">
    <source>
        <dbReference type="Proteomes" id="UP000789831"/>
    </source>
</evidence>